<dbReference type="SUPFAM" id="SSF52540">
    <property type="entry name" value="P-loop containing nucleoside triphosphate hydrolases"/>
    <property type="match status" value="1"/>
</dbReference>
<sequence>MKKTIWLKDGVSTFPVQQPMVGQKEFYDAFKSYLQDLKDAPMARVFPLIAKWGIGKSRIAYELISEALGVDKGWTIRNVAGELTQVRLLEKDFADGILPIYIRYEQMNEDFLYGDNWVGYGAYIALTKLADESPPKSIQGNIIKHTHDHLVPMGFLPDKLAEQIELGKHSTEEILENLKKLDLLVEQGLDYLRQFGIVHLMVIVDEVESEYELIQDGLQENNEERKKKLDGEAIKVITSAIKHEDSRSRHPHVSFLLLCSPAIGDQIKALEALDRRGEKLEIHQNSYADIRDYIESLQQQAKLRQYPIGLVEAAYTIAAGNFGWLNVIMAYCDQYLDDHTDADAGEVLEDRSNAITRFKERLIDGSQFDYISADTSKVYLPMIKRALLKQLPQSKDNYNAEQQKILLSAKNIEGIGLFKEFATMPLTKSELGLHLVNNKYKTESDNVFINEVTAESFNLDVLLRSLATYSINAPEDYYLLGESKETFLAQVRMLYPKDEVADAAEVIYEFIEPKLIQGAYQTFIGPNFAFLERLNRRYANKGGISNYLVSEEKDQKLQEYLKLRRRVNGQDTQNIVLGFTRILEQSYQDIDTVSLKIHGVDSGWRTIVSNHPYLGVHPQQKVDVIWAGRLAGLNDLADSKLLEIGSHPIFILSSTAEIEAEVKQFKKKFPYAGRCLIPFQVTNLQRELLEILSVDQSYMDIRAVAHELAPAFKSKVRALRDEVTKVTKEWFDQVDQQGYVLRPLIFTKAEEEKLPLLAEGFSKMVINGITSTQLGIKPGVKFKANEDYNRFLQVLKSTEIRVKLEKEGYRNAGMFVAVNDSEYEVQIPNALGAILEYIGNTQRTYKNLDQQFFFSAIDTVKPAKIVEQWVNFLQALHLVKVNSQSNIINVSKSMLEAKKDRVQIWRDEEYDKLVDQFKNTIDKHRLGILRDDKYRGRMDVIDENLRQINLIQLQHRTNNSLTMWKDQLEKLNDFHQECDYIFDEEGWESLPFNENNLGNLNIADSEMPIWRKLRLVQQFHEYISSLQKEILDKLKVKVQSIKTDSEYKGYRLPIAPFTNALERYQTEIEYAADYIQSSKRDTMVAKSESLANQLWLANYKEAIERLNTMILQIGLRKLEPIKVDWKEKSGFSGRYDELLIKFKKLVDSFNESKVKAERWITYFQASPDEVKLKVKLKEFIAFFKQLQIFLESGFDEAVDDLEGEYRSNPIKFIDETEKKFSEHQGDTTNIIANITELEASARRLRNAHYDTLTIEAVNRLFKRHKKEEFEADTASPINEETYTDTLAKVTREMRQLTEFGENYFAEKGVKHVRFGFFKDVVQSSCDLDWSQFNQQKQELVDLGLIQTRVVLI</sequence>
<dbReference type="RefSeq" id="WP_189015246.1">
    <property type="nucleotide sequence ID" value="NZ_BMHE01000027.1"/>
</dbReference>
<dbReference type="EMBL" id="BMHE01000027">
    <property type="protein sequence ID" value="GFZ93772.1"/>
    <property type="molecule type" value="Genomic_DNA"/>
</dbReference>
<keyword evidence="2" id="KW-1185">Reference proteome</keyword>
<comment type="caution">
    <text evidence="1">The sequence shown here is derived from an EMBL/GenBank/DDBJ whole genome shotgun (WGS) entry which is preliminary data.</text>
</comment>
<protein>
    <recommendedName>
        <fullName evidence="3">BREX system P-loop protein BrxC</fullName>
    </recommendedName>
</protein>
<proteinExistence type="predicted"/>
<evidence type="ECO:0008006" key="3">
    <source>
        <dbReference type="Google" id="ProtNLM"/>
    </source>
</evidence>
<name>A0ABQ1EZR9_9BACL</name>
<organism evidence="1 2">
    <name type="scientific">Paenibacillus marchantiophytorum</name>
    <dbReference type="NCBI Taxonomy" id="1619310"/>
    <lineage>
        <taxon>Bacteria</taxon>
        <taxon>Bacillati</taxon>
        <taxon>Bacillota</taxon>
        <taxon>Bacilli</taxon>
        <taxon>Bacillales</taxon>
        <taxon>Paenibacillaceae</taxon>
        <taxon>Paenibacillus</taxon>
    </lineage>
</organism>
<evidence type="ECO:0000313" key="1">
    <source>
        <dbReference type="EMBL" id="GFZ93772.1"/>
    </source>
</evidence>
<gene>
    <name evidence="1" type="ORF">GCM10008018_45240</name>
</gene>
<dbReference type="Proteomes" id="UP000615455">
    <property type="component" value="Unassembled WGS sequence"/>
</dbReference>
<accession>A0ABQ1EZR9</accession>
<dbReference type="InterPro" id="IPR027417">
    <property type="entry name" value="P-loop_NTPase"/>
</dbReference>
<evidence type="ECO:0000313" key="2">
    <source>
        <dbReference type="Proteomes" id="UP000615455"/>
    </source>
</evidence>
<reference evidence="2" key="1">
    <citation type="journal article" date="2019" name="Int. J. Syst. Evol. Microbiol.">
        <title>The Global Catalogue of Microorganisms (GCM) 10K type strain sequencing project: providing services to taxonomists for standard genome sequencing and annotation.</title>
        <authorList>
            <consortium name="The Broad Institute Genomics Platform"/>
            <consortium name="The Broad Institute Genome Sequencing Center for Infectious Disease"/>
            <person name="Wu L."/>
            <person name="Ma J."/>
        </authorList>
    </citation>
    <scope>NUCLEOTIDE SEQUENCE [LARGE SCALE GENOMIC DNA]</scope>
    <source>
        <strain evidence="2">CGMCC 1.15043</strain>
    </source>
</reference>